<comment type="caution">
    <text evidence="7">The sequence shown here is derived from an EMBL/GenBank/DDBJ whole genome shotgun (WGS) entry which is preliminary data.</text>
</comment>
<gene>
    <name evidence="7" type="ORF">K7G82_10110</name>
</gene>
<dbReference type="InterPro" id="IPR002151">
    <property type="entry name" value="Kinesin_light"/>
</dbReference>
<dbReference type="InterPro" id="IPR011990">
    <property type="entry name" value="TPR-like_helical_dom_sf"/>
</dbReference>
<dbReference type="SUPFAM" id="SSF48452">
    <property type="entry name" value="TPR-like"/>
    <property type="match status" value="1"/>
</dbReference>
<dbReference type="Proteomes" id="UP000706039">
    <property type="component" value="Unassembled WGS sequence"/>
</dbReference>
<accession>A0ABS7PN44</accession>
<comment type="subcellular location">
    <subcellularLocation>
        <location evidence="1">Cytoplasm</location>
    </subcellularLocation>
</comment>
<sequence length="955" mass="100343">MRWTYPAAAIAAALAFSTSATARPADSQPDRAAIAKLDAMYEAADAMDGRADLKAYRKTWEDVHAFARSIYPADHPRLAVIEGQIGVVSYLEGDVLGALARSRPIVERLRRAGPGYAEALTSELNGEVVYMMTLGLHREAREIAAEVLARRRAQYGETPHRQVAAAYGNLAHAEFEFGNYDIAIETDRRAIAESKRLSPPSPNLPLYLANLAIYLGGAGRIEEAVDAAHSAQRDYETLLPADHPTVAQNLNTLARLQLQLGRPAEAELVARRATDIAAAKFGEMQQTANYLATLAQSLVEQRKVAEGRTIAERAIGILERDLGPDADRTLMARETLAAAMAAGGDRAGALALRTRIAETRQRKFPPHHRDRILGGDRMATEALMLGAFPQALAAQSDAQALRAATYPADDIARLVGEARLGAIEARGGQADAGLRRAGAAAAMLDRRLDQLRAAGAARTGHDREARGGYGWALDAALSAGDTDAAFAFAQRAIENAAGRAAADAAAREAITDPATVTALRDRQDVAAELQRVLDRQLRLAGRGEDMREIDAQRAALAEKLAGADARLVALAPALVAAERAGPVSLADVRAALQPEEALLVAAVGPTGTALIAVTRDGATLARADLGRETVEALVRRLRTSIAPGADSFDFAASAALHDALLPQPIARAIAGRRRLLVATGGSLSALPFAALAPAMAVPTPGKARWLIRDHAIVQLPDVAAAARRRAFVQAKDVTRFVAVGAPQLAAADPDSSATPFRSANLARQVAELPSLPATAPELTALGRALAAPNQTILTGAGATEAAVRQTPLAGVVAFATHGLMPGELDGLDEPALVVTPGGGDDGLLTASEIMRLRMDADWVVLSACNTAGGGGADDAGFAGLARAFLHAGGRNLLVSHWAVRDDAAAFLSVETVKRYRAGADPAEALREAMLTMLKRSPVPGGDQPVNWAPFVFVGR</sequence>
<reference evidence="7 8" key="1">
    <citation type="submission" date="2021-08" db="EMBL/GenBank/DDBJ databases">
        <authorList>
            <person name="Tuo L."/>
        </authorList>
    </citation>
    <scope>NUCLEOTIDE SEQUENCE [LARGE SCALE GENOMIC DNA]</scope>
    <source>
        <strain evidence="7 8">JCM 31229</strain>
    </source>
</reference>
<protein>
    <submittedName>
        <fullName evidence="7">CHAT domain-containing protein</fullName>
    </submittedName>
</protein>
<dbReference type="PANTHER" id="PTHR45783">
    <property type="entry name" value="KINESIN LIGHT CHAIN"/>
    <property type="match status" value="1"/>
</dbReference>
<dbReference type="Gene3D" id="1.25.40.10">
    <property type="entry name" value="Tetratricopeptide repeat domain"/>
    <property type="match status" value="2"/>
</dbReference>
<dbReference type="InterPro" id="IPR024983">
    <property type="entry name" value="CHAT_dom"/>
</dbReference>
<dbReference type="EMBL" id="JAINVV010000004">
    <property type="protein sequence ID" value="MBY8822648.1"/>
    <property type="molecule type" value="Genomic_DNA"/>
</dbReference>
<evidence type="ECO:0000256" key="5">
    <source>
        <dbReference type="SAM" id="SignalP"/>
    </source>
</evidence>
<evidence type="ECO:0000256" key="4">
    <source>
        <dbReference type="ARBA" id="ARBA00022803"/>
    </source>
</evidence>
<evidence type="ECO:0000256" key="2">
    <source>
        <dbReference type="ARBA" id="ARBA00022490"/>
    </source>
</evidence>
<organism evidence="7 8">
    <name type="scientific">Sphingomonas colocasiae</name>
    <dbReference type="NCBI Taxonomy" id="1848973"/>
    <lineage>
        <taxon>Bacteria</taxon>
        <taxon>Pseudomonadati</taxon>
        <taxon>Pseudomonadota</taxon>
        <taxon>Alphaproteobacteria</taxon>
        <taxon>Sphingomonadales</taxon>
        <taxon>Sphingomonadaceae</taxon>
        <taxon>Sphingomonas</taxon>
    </lineage>
</organism>
<keyword evidence="4" id="KW-0802">TPR repeat</keyword>
<feature type="chain" id="PRO_5045050394" evidence="5">
    <location>
        <begin position="23"/>
        <end position="955"/>
    </location>
</feature>
<proteinExistence type="predicted"/>
<feature type="domain" description="CHAT" evidence="6">
    <location>
        <begin position="653"/>
        <end position="954"/>
    </location>
</feature>
<keyword evidence="8" id="KW-1185">Reference proteome</keyword>
<feature type="signal peptide" evidence="5">
    <location>
        <begin position="1"/>
        <end position="22"/>
    </location>
</feature>
<name>A0ABS7PN44_9SPHN</name>
<dbReference type="Pfam" id="PF13424">
    <property type="entry name" value="TPR_12"/>
    <property type="match status" value="1"/>
</dbReference>
<keyword evidence="5" id="KW-0732">Signal</keyword>
<keyword evidence="2" id="KW-0963">Cytoplasm</keyword>
<evidence type="ECO:0000256" key="3">
    <source>
        <dbReference type="ARBA" id="ARBA00022737"/>
    </source>
</evidence>
<evidence type="ECO:0000313" key="7">
    <source>
        <dbReference type="EMBL" id="MBY8822648.1"/>
    </source>
</evidence>
<evidence type="ECO:0000259" key="6">
    <source>
        <dbReference type="Pfam" id="PF12770"/>
    </source>
</evidence>
<keyword evidence="3" id="KW-0677">Repeat</keyword>
<dbReference type="RefSeq" id="WP_222989716.1">
    <property type="nucleotide sequence ID" value="NZ_JAINVV010000004.1"/>
</dbReference>
<dbReference type="Pfam" id="PF12770">
    <property type="entry name" value="CHAT"/>
    <property type="match status" value="1"/>
</dbReference>
<evidence type="ECO:0000256" key="1">
    <source>
        <dbReference type="ARBA" id="ARBA00004496"/>
    </source>
</evidence>
<dbReference type="PANTHER" id="PTHR45783:SF3">
    <property type="entry name" value="KINESIN LIGHT CHAIN"/>
    <property type="match status" value="1"/>
</dbReference>
<evidence type="ECO:0000313" key="8">
    <source>
        <dbReference type="Proteomes" id="UP000706039"/>
    </source>
</evidence>